<feature type="compositionally biased region" description="Polar residues" evidence="1">
    <location>
        <begin position="194"/>
        <end position="207"/>
    </location>
</feature>
<comment type="caution">
    <text evidence="3">The sequence shown here is derived from an EMBL/GenBank/DDBJ whole genome shotgun (WGS) entry which is preliminary data.</text>
</comment>
<name>A0A7W8D893_9GAMM</name>
<dbReference type="Gene3D" id="2.40.128.110">
    <property type="entry name" value="Lipid/polyisoprenoid-binding, YceI-like"/>
    <property type="match status" value="1"/>
</dbReference>
<sequence length="207" mass="22776">MALPCLLAAAGAFAKPQHYELDPVHTRIVFAIDHLGFSKSLGTFSHPSGSLWFDPDDWRSARVDVTVDIASLDLGDAKWRERMFKRDYFDLDDHAQARFVSTAVEPTGDTTARVHGNLTLRGTTLPLSLDVTLNRHGRNPLTLRTTAGFSATATLKRSDFGMDDNLRTVGDAVELRIEVEASRKRATRDESDDNPATSSPHTATEPA</sequence>
<proteinExistence type="predicted"/>
<protein>
    <submittedName>
        <fullName evidence="3">Polyisoprenoid-binding protein YceI</fullName>
    </submittedName>
</protein>
<dbReference type="SUPFAM" id="SSF101874">
    <property type="entry name" value="YceI-like"/>
    <property type="match status" value="1"/>
</dbReference>
<feature type="domain" description="Lipid/polyisoprenoid-binding YceI-like" evidence="2">
    <location>
        <begin position="18"/>
        <end position="182"/>
    </location>
</feature>
<dbReference type="EMBL" id="JACHHP010000006">
    <property type="protein sequence ID" value="MBB5209442.1"/>
    <property type="molecule type" value="Genomic_DNA"/>
</dbReference>
<dbReference type="Pfam" id="PF04264">
    <property type="entry name" value="YceI"/>
    <property type="match status" value="1"/>
</dbReference>
<evidence type="ECO:0000256" key="1">
    <source>
        <dbReference type="SAM" id="MobiDB-lite"/>
    </source>
</evidence>
<organism evidence="3 4">
    <name type="scientific">Chiayiivirga flava</name>
    <dbReference type="NCBI Taxonomy" id="659595"/>
    <lineage>
        <taxon>Bacteria</taxon>
        <taxon>Pseudomonadati</taxon>
        <taxon>Pseudomonadota</taxon>
        <taxon>Gammaproteobacteria</taxon>
        <taxon>Lysobacterales</taxon>
        <taxon>Lysobacteraceae</taxon>
        <taxon>Chiayiivirga</taxon>
    </lineage>
</organism>
<dbReference type="InterPro" id="IPR007372">
    <property type="entry name" value="Lipid/polyisoprenoid-bd_YceI"/>
</dbReference>
<keyword evidence="4" id="KW-1185">Reference proteome</keyword>
<gene>
    <name evidence="3" type="ORF">HNQ52_003011</name>
</gene>
<dbReference type="InterPro" id="IPR036761">
    <property type="entry name" value="TTHA0802/YceI-like_sf"/>
</dbReference>
<feature type="region of interest" description="Disordered" evidence="1">
    <location>
        <begin position="181"/>
        <end position="207"/>
    </location>
</feature>
<evidence type="ECO:0000259" key="2">
    <source>
        <dbReference type="SMART" id="SM00867"/>
    </source>
</evidence>
<dbReference type="AlphaFoldDB" id="A0A7W8D893"/>
<evidence type="ECO:0000313" key="3">
    <source>
        <dbReference type="EMBL" id="MBB5209442.1"/>
    </source>
</evidence>
<evidence type="ECO:0000313" key="4">
    <source>
        <dbReference type="Proteomes" id="UP000521199"/>
    </source>
</evidence>
<dbReference type="PANTHER" id="PTHR34406">
    <property type="entry name" value="PROTEIN YCEI"/>
    <property type="match status" value="1"/>
</dbReference>
<reference evidence="3 4" key="1">
    <citation type="submission" date="2020-08" db="EMBL/GenBank/DDBJ databases">
        <title>Genomic Encyclopedia of Type Strains, Phase IV (KMG-IV): sequencing the most valuable type-strain genomes for metagenomic binning, comparative biology and taxonomic classification.</title>
        <authorList>
            <person name="Goeker M."/>
        </authorList>
    </citation>
    <scope>NUCLEOTIDE SEQUENCE [LARGE SCALE GENOMIC DNA]</scope>
    <source>
        <strain evidence="3 4">DSM 24163</strain>
    </source>
</reference>
<accession>A0A7W8D893</accession>
<dbReference type="PANTHER" id="PTHR34406:SF1">
    <property type="entry name" value="PROTEIN YCEI"/>
    <property type="match status" value="1"/>
</dbReference>
<dbReference type="Proteomes" id="UP000521199">
    <property type="component" value="Unassembled WGS sequence"/>
</dbReference>
<dbReference type="SMART" id="SM00867">
    <property type="entry name" value="YceI"/>
    <property type="match status" value="1"/>
</dbReference>